<keyword evidence="3" id="KW-1185">Reference proteome</keyword>
<comment type="caution">
    <text evidence="2">The sequence shown here is derived from an EMBL/GenBank/DDBJ whole genome shotgun (WGS) entry which is preliminary data.</text>
</comment>
<dbReference type="EMBL" id="QKLU01000005">
    <property type="protein sequence ID" value="PYF72783.1"/>
    <property type="molecule type" value="Genomic_DNA"/>
</dbReference>
<dbReference type="RefSeq" id="WP_110832537.1">
    <property type="nucleotide sequence ID" value="NZ_QKLU01000005.1"/>
</dbReference>
<dbReference type="SUPFAM" id="SSF54593">
    <property type="entry name" value="Glyoxalase/Bleomycin resistance protein/Dihydroxybiphenyl dioxygenase"/>
    <property type="match status" value="1"/>
</dbReference>
<dbReference type="InterPro" id="IPR029068">
    <property type="entry name" value="Glyas_Bleomycin-R_OHBP_Dase"/>
</dbReference>
<gene>
    <name evidence="2" type="ORF">B0O44_105153</name>
</gene>
<sequence length="121" mass="13517">MKALSTAIVVHVSDLNTSLQYYKSVLGFKEDFKLETYAGLVMDEVCIHLSGPTNPGRKKTIGQAHFCINCDEVDTYFNEISKNGAIIDVPLEDRYYGMRDFAVHDPDGNTLVFGTELQTGY</sequence>
<dbReference type="InterPro" id="IPR004360">
    <property type="entry name" value="Glyas_Fos-R_dOase_dom"/>
</dbReference>
<feature type="domain" description="VOC" evidence="1">
    <location>
        <begin position="2"/>
        <end position="116"/>
    </location>
</feature>
<name>A0A318UB73_9SPHI</name>
<organism evidence="2 3">
    <name type="scientific">Pedobacter nutrimenti</name>
    <dbReference type="NCBI Taxonomy" id="1241337"/>
    <lineage>
        <taxon>Bacteria</taxon>
        <taxon>Pseudomonadati</taxon>
        <taxon>Bacteroidota</taxon>
        <taxon>Sphingobacteriia</taxon>
        <taxon>Sphingobacteriales</taxon>
        <taxon>Sphingobacteriaceae</taxon>
        <taxon>Pedobacter</taxon>
    </lineage>
</organism>
<dbReference type="OrthoDB" id="66829at2"/>
<dbReference type="PANTHER" id="PTHR36503">
    <property type="entry name" value="BLR2520 PROTEIN"/>
    <property type="match status" value="1"/>
</dbReference>
<evidence type="ECO:0000313" key="3">
    <source>
        <dbReference type="Proteomes" id="UP000248198"/>
    </source>
</evidence>
<accession>A0A318UB73</accession>
<dbReference type="PROSITE" id="PS51819">
    <property type="entry name" value="VOC"/>
    <property type="match status" value="1"/>
</dbReference>
<reference evidence="2 3" key="1">
    <citation type="submission" date="2018-06" db="EMBL/GenBank/DDBJ databases">
        <title>Genomic Encyclopedia of Archaeal and Bacterial Type Strains, Phase II (KMG-II): from individual species to whole genera.</title>
        <authorList>
            <person name="Goeker M."/>
        </authorList>
    </citation>
    <scope>NUCLEOTIDE SEQUENCE [LARGE SCALE GENOMIC DNA]</scope>
    <source>
        <strain evidence="2 3">DSM 27372</strain>
    </source>
</reference>
<protein>
    <submittedName>
        <fullName evidence="2">Putative glyoxalase superfamily protein PhnB</fullName>
    </submittedName>
</protein>
<dbReference type="Proteomes" id="UP000248198">
    <property type="component" value="Unassembled WGS sequence"/>
</dbReference>
<evidence type="ECO:0000313" key="2">
    <source>
        <dbReference type="EMBL" id="PYF72783.1"/>
    </source>
</evidence>
<dbReference type="AlphaFoldDB" id="A0A318UB73"/>
<dbReference type="InterPro" id="IPR037523">
    <property type="entry name" value="VOC_core"/>
</dbReference>
<proteinExistence type="predicted"/>
<dbReference type="PANTHER" id="PTHR36503:SF3">
    <property type="entry name" value="BLR0126 PROTEIN"/>
    <property type="match status" value="1"/>
</dbReference>
<dbReference type="Pfam" id="PF00903">
    <property type="entry name" value="Glyoxalase"/>
    <property type="match status" value="1"/>
</dbReference>
<evidence type="ECO:0000259" key="1">
    <source>
        <dbReference type="PROSITE" id="PS51819"/>
    </source>
</evidence>
<dbReference type="Gene3D" id="3.10.180.10">
    <property type="entry name" value="2,3-Dihydroxybiphenyl 1,2-Dioxygenase, domain 1"/>
    <property type="match status" value="1"/>
</dbReference>